<accession>A0A3A3Z176</accession>
<gene>
    <name evidence="3" type="ORF">D5H78_07150</name>
</gene>
<comment type="caution">
    <text evidence="3">The sequence shown here is derived from an EMBL/GenBank/DDBJ whole genome shotgun (WGS) entry which is preliminary data.</text>
</comment>
<name>A0A3A3Z176_9ACTN</name>
<evidence type="ECO:0000313" key="3">
    <source>
        <dbReference type="EMBL" id="RJK97005.1"/>
    </source>
</evidence>
<keyword evidence="4" id="KW-1185">Reference proteome</keyword>
<keyword evidence="1" id="KW-0732">Signal</keyword>
<dbReference type="EMBL" id="QZEZ01000002">
    <property type="protein sequence ID" value="RJK97005.1"/>
    <property type="molecule type" value="Genomic_DNA"/>
</dbReference>
<sequence length="523" mass="56912">MISSRLRGARDAVLAAGLAAALAAALAPATAPPARAAAPVRGEAATVTGPLATTRDSHPFGGAAFQEVPQDLADVGYVEEEYLASGESDVYSWPADAPAVVRTEDAPYTTRVLVRRPAKGAAFSGNVVVEMLNPSNLFDLNIGWALAHEQMIANGDTWVGITAKPIAVDALKTFDPERYGDLSFANPLPLDDPANCETVAADSSRTTENGLVWDIYTQVGNWLRSDARSNPLRYGTRHTKVTKAYGLGYSQTGGYLVNYMKAIHPLVVQAQGRPTYDAYLVGVAGGGFAGAYPMNQCEPAPPVGDPRRSLYGVGVPVIQMMSQSDYLRGIGSRRPDSDTPGDRFRHYEMAGAGHATPDELYYSARAEDIVQADRAVPPQSCDQGPRSRFPSDIFFNAALRNLDRWVRADVPPPHADPIVVRYGEPVLDRFGNVRGGIRSPYLEVPTSTWYGTATGASFCFIAGYEVPFRQARLERLYEVRDGRSPEYVRAVTRSAQRLERQGFLTSFDARQIIREARTTDIFR</sequence>
<protein>
    <recommendedName>
        <fullName evidence="2">Alpha/beta hydrolase domain-containing protein</fullName>
    </recommendedName>
</protein>
<dbReference type="PROSITE" id="PS51318">
    <property type="entry name" value="TAT"/>
    <property type="match status" value="1"/>
</dbReference>
<evidence type="ECO:0000256" key="1">
    <source>
        <dbReference type="SAM" id="SignalP"/>
    </source>
</evidence>
<dbReference type="InterPro" id="IPR045394">
    <property type="entry name" value="Abhydrolase_dom"/>
</dbReference>
<feature type="signal peptide" evidence="1">
    <location>
        <begin position="1"/>
        <end position="36"/>
    </location>
</feature>
<dbReference type="InterPro" id="IPR006311">
    <property type="entry name" value="TAT_signal"/>
</dbReference>
<proteinExistence type="predicted"/>
<dbReference type="OrthoDB" id="1971292at2"/>
<dbReference type="ESTHER" id="9actn-a0a3a3z176">
    <property type="family name" value="Abhydrolase_10"/>
</dbReference>
<evidence type="ECO:0000259" key="2">
    <source>
        <dbReference type="Pfam" id="PF20091"/>
    </source>
</evidence>
<dbReference type="Pfam" id="PF20091">
    <property type="entry name" value="Abhydrolase_10"/>
    <property type="match status" value="1"/>
</dbReference>
<reference evidence="3 4" key="1">
    <citation type="submission" date="2018-09" db="EMBL/GenBank/DDBJ databases">
        <title>YIM 75000 draft genome.</title>
        <authorList>
            <person name="Tang S."/>
            <person name="Feng Y."/>
        </authorList>
    </citation>
    <scope>NUCLEOTIDE SEQUENCE [LARGE SCALE GENOMIC DNA]</scope>
    <source>
        <strain evidence="3 4">YIM 75000</strain>
    </source>
</reference>
<feature type="domain" description="Alpha/beta hydrolase" evidence="2">
    <location>
        <begin position="47"/>
        <end position="514"/>
    </location>
</feature>
<feature type="chain" id="PRO_5017427850" description="Alpha/beta hydrolase domain-containing protein" evidence="1">
    <location>
        <begin position="37"/>
        <end position="523"/>
    </location>
</feature>
<dbReference type="AlphaFoldDB" id="A0A3A3Z176"/>
<evidence type="ECO:0000313" key="4">
    <source>
        <dbReference type="Proteomes" id="UP000265614"/>
    </source>
</evidence>
<dbReference type="RefSeq" id="WP_119949721.1">
    <property type="nucleotide sequence ID" value="NZ_QZEZ01000002.1"/>
</dbReference>
<dbReference type="Proteomes" id="UP000265614">
    <property type="component" value="Unassembled WGS sequence"/>
</dbReference>
<organism evidence="3 4">
    <name type="scientific">Vallicoccus soli</name>
    <dbReference type="NCBI Taxonomy" id="2339232"/>
    <lineage>
        <taxon>Bacteria</taxon>
        <taxon>Bacillati</taxon>
        <taxon>Actinomycetota</taxon>
        <taxon>Actinomycetes</taxon>
        <taxon>Motilibacterales</taxon>
        <taxon>Vallicoccaceae</taxon>
        <taxon>Vallicoccus</taxon>
    </lineage>
</organism>